<organism evidence="2">
    <name type="scientific">viral metagenome</name>
    <dbReference type="NCBI Taxonomy" id="1070528"/>
    <lineage>
        <taxon>unclassified sequences</taxon>
        <taxon>metagenomes</taxon>
        <taxon>organismal metagenomes</taxon>
    </lineage>
</organism>
<evidence type="ECO:0000313" key="2">
    <source>
        <dbReference type="EMBL" id="QHT29902.1"/>
    </source>
</evidence>
<name>A0A6C0EMF3_9ZZZZ</name>
<dbReference type="SUPFAM" id="SSF53448">
    <property type="entry name" value="Nucleotide-diphospho-sugar transferases"/>
    <property type="match status" value="1"/>
</dbReference>
<proteinExistence type="predicted"/>
<dbReference type="SUPFAM" id="SSF48452">
    <property type="entry name" value="TPR-like"/>
    <property type="match status" value="1"/>
</dbReference>
<feature type="domain" description="Glycosyltransferase 2-like" evidence="1">
    <location>
        <begin position="17"/>
        <end position="138"/>
    </location>
</feature>
<sequence>MNGPTAFGNGPTVCLNMIVKNESAVIRRMLASVVDLLDSYCICDTGSTDDTMDVIRAFFEEHRVPGKIVQEPFRDFGYNRTFALQRAAEMPSHVSEYVLLMDADMVLWRRPDLSVAEVKSRLIRNRVFLVYQGTDTFQYKNVRFVKNRMGITYWGVTHEYVKMPEGEDVPYGNYENNELFIRDIGDGGSKADKFERDIRLLKRGLEELPDNDRYTFYLANSYRDHAAALGIGTPDGGAAHQLAIETYQKRITIGGWVEEVWQSYYSMGKCYCDLDDFPRALHTWLEGYHAYPQRAENLYEIVKHYREKGQNSLAHVFWQMADTVRRTYPHRDYLFTQTDVYDYKLDYELSIFGYYCNPDKVNLSRVCMKVIQYRSLEGTIYHNVLSNYKFYAPAVATKYGLPLHPRNAEALAAVGRDLLAPFLGEYVPSTPSLCLDTKTGDLVVCVRYVNYRINDAGGYEGYAGGGQDIIATKNVVARFAGVNGDYDRPWSKRGDDLELHCDPTYNDGRYRGLEDVRLFSYDKYQGAGAGAGRLIYNANRGLEQVSASVPAPHDTAVMAVEHGWMVQDHAAGRLNCTNSKLLVYDRAHASLEKNWVLFGAQVAGRIVLKCVYSWSPLVLGTVCPTAGKFTETHRWEASTLPYFLKDMRCSTNGVAVGKDEIWFIGHLVSYEERRYYYHTVLVLDAATLALKKYTPLWTFEGAKVEYTLGMVYFSDYQRFLVGYSVLDRESKYMMVSKHVFDDMMILV</sequence>
<dbReference type="EMBL" id="MN738885">
    <property type="protein sequence ID" value="QHT29902.1"/>
    <property type="molecule type" value="Genomic_DNA"/>
</dbReference>
<evidence type="ECO:0000259" key="1">
    <source>
        <dbReference type="Pfam" id="PF00535"/>
    </source>
</evidence>
<dbReference type="InterPro" id="IPR029044">
    <property type="entry name" value="Nucleotide-diphossugar_trans"/>
</dbReference>
<dbReference type="Gene3D" id="3.90.550.10">
    <property type="entry name" value="Spore Coat Polysaccharide Biosynthesis Protein SpsA, Chain A"/>
    <property type="match status" value="1"/>
</dbReference>
<dbReference type="Pfam" id="PF00535">
    <property type="entry name" value="Glycos_transf_2"/>
    <property type="match status" value="1"/>
</dbReference>
<dbReference type="AlphaFoldDB" id="A0A6C0EMF3"/>
<accession>A0A6C0EMF3</accession>
<dbReference type="PANTHER" id="PTHR43630:SF2">
    <property type="entry name" value="GLYCOSYLTRANSFERASE"/>
    <property type="match status" value="1"/>
</dbReference>
<dbReference type="InterPro" id="IPR011990">
    <property type="entry name" value="TPR-like_helical_dom_sf"/>
</dbReference>
<dbReference type="InterPro" id="IPR001173">
    <property type="entry name" value="Glyco_trans_2-like"/>
</dbReference>
<dbReference type="PANTHER" id="PTHR43630">
    <property type="entry name" value="POLY-BETA-1,6-N-ACETYL-D-GLUCOSAMINE SYNTHASE"/>
    <property type="match status" value="1"/>
</dbReference>
<protein>
    <recommendedName>
        <fullName evidence="1">Glycosyltransferase 2-like domain-containing protein</fullName>
    </recommendedName>
</protein>
<dbReference type="Gene3D" id="1.25.40.10">
    <property type="entry name" value="Tetratricopeptide repeat domain"/>
    <property type="match status" value="1"/>
</dbReference>
<reference evidence="2" key="1">
    <citation type="journal article" date="2020" name="Nature">
        <title>Giant virus diversity and host interactions through global metagenomics.</title>
        <authorList>
            <person name="Schulz F."/>
            <person name="Roux S."/>
            <person name="Paez-Espino D."/>
            <person name="Jungbluth S."/>
            <person name="Walsh D.A."/>
            <person name="Denef V.J."/>
            <person name="McMahon K.D."/>
            <person name="Konstantinidis K.T."/>
            <person name="Eloe-Fadrosh E.A."/>
            <person name="Kyrpides N.C."/>
            <person name="Woyke T."/>
        </authorList>
    </citation>
    <scope>NUCLEOTIDE SEQUENCE</scope>
    <source>
        <strain evidence="2">GVMAG-M-3300009068-24</strain>
    </source>
</reference>